<dbReference type="AlphaFoldDB" id="A0A4Q2U3C3"/>
<dbReference type="InterPro" id="IPR005829">
    <property type="entry name" value="Sugar_transporter_CS"/>
</dbReference>
<proteinExistence type="predicted"/>
<feature type="transmembrane region" description="Helical" evidence="5">
    <location>
        <begin position="96"/>
        <end position="115"/>
    </location>
</feature>
<keyword evidence="8" id="KW-1185">Reference proteome</keyword>
<keyword evidence="4 5" id="KW-0472">Membrane</keyword>
<dbReference type="Gene3D" id="1.20.1250.20">
    <property type="entry name" value="MFS general substrate transporter like domains"/>
    <property type="match status" value="1"/>
</dbReference>
<dbReference type="PROSITE" id="PS00217">
    <property type="entry name" value="SUGAR_TRANSPORT_2"/>
    <property type="match status" value="1"/>
</dbReference>
<evidence type="ECO:0000313" key="8">
    <source>
        <dbReference type="Proteomes" id="UP000290759"/>
    </source>
</evidence>
<feature type="domain" description="Major facilitator superfamily (MFS) profile" evidence="6">
    <location>
        <begin position="28"/>
        <end position="448"/>
    </location>
</feature>
<dbReference type="PROSITE" id="PS00216">
    <property type="entry name" value="SUGAR_TRANSPORT_1"/>
    <property type="match status" value="1"/>
</dbReference>
<dbReference type="CDD" id="cd17316">
    <property type="entry name" value="MFS_SV2_like"/>
    <property type="match status" value="1"/>
</dbReference>
<dbReference type="EMBL" id="QYBB01000053">
    <property type="protein sequence ID" value="RYC29431.1"/>
    <property type="molecule type" value="Genomic_DNA"/>
</dbReference>
<evidence type="ECO:0000256" key="4">
    <source>
        <dbReference type="ARBA" id="ARBA00023136"/>
    </source>
</evidence>
<feature type="transmembrane region" description="Helical" evidence="5">
    <location>
        <begin position="328"/>
        <end position="348"/>
    </location>
</feature>
<dbReference type="PROSITE" id="PS50850">
    <property type="entry name" value="MFS"/>
    <property type="match status" value="1"/>
</dbReference>
<evidence type="ECO:0000256" key="3">
    <source>
        <dbReference type="ARBA" id="ARBA00022989"/>
    </source>
</evidence>
<feature type="transmembrane region" description="Helical" evidence="5">
    <location>
        <begin position="396"/>
        <end position="415"/>
    </location>
</feature>
<comment type="subcellular location">
    <subcellularLocation>
        <location evidence="1">Membrane</location>
        <topology evidence="1">Multi-pass membrane protein</topology>
    </subcellularLocation>
</comment>
<feature type="transmembrane region" description="Helical" evidence="5">
    <location>
        <begin position="66"/>
        <end position="84"/>
    </location>
</feature>
<dbReference type="Proteomes" id="UP000290759">
    <property type="component" value="Unassembled WGS sequence"/>
</dbReference>
<accession>A0A4Q2U3C3</accession>
<dbReference type="PANTHER" id="PTHR23508:SF10">
    <property type="entry name" value="CARBOXYLIC ACID TRANSPORTER PROTEIN HOMOLOG"/>
    <property type="match status" value="1"/>
</dbReference>
<feature type="transmembrane region" description="Helical" evidence="5">
    <location>
        <begin position="156"/>
        <end position="178"/>
    </location>
</feature>
<feature type="transmembrane region" description="Helical" evidence="5">
    <location>
        <begin position="285"/>
        <end position="307"/>
    </location>
</feature>
<gene>
    <name evidence="7" type="ORF">D3273_24110</name>
</gene>
<comment type="caution">
    <text evidence="7">The sequence shown here is derived from an EMBL/GenBank/DDBJ whole genome shotgun (WGS) entry which is preliminary data.</text>
</comment>
<dbReference type="RefSeq" id="WP_129229516.1">
    <property type="nucleotide sequence ID" value="NZ_QYBB01000053.1"/>
</dbReference>
<dbReference type="SUPFAM" id="SSF103473">
    <property type="entry name" value="MFS general substrate transporter"/>
    <property type="match status" value="1"/>
</dbReference>
<name>A0A4Q2U3C3_9HYPH</name>
<feature type="transmembrane region" description="Helical" evidence="5">
    <location>
        <begin position="354"/>
        <end position="375"/>
    </location>
</feature>
<dbReference type="InterPro" id="IPR036259">
    <property type="entry name" value="MFS_trans_sf"/>
</dbReference>
<evidence type="ECO:0000256" key="5">
    <source>
        <dbReference type="SAM" id="Phobius"/>
    </source>
</evidence>
<feature type="transmembrane region" description="Helical" evidence="5">
    <location>
        <begin position="121"/>
        <end position="144"/>
    </location>
</feature>
<feature type="transmembrane region" description="Helical" evidence="5">
    <location>
        <begin position="184"/>
        <end position="202"/>
    </location>
</feature>
<dbReference type="Pfam" id="PF00083">
    <property type="entry name" value="Sugar_tr"/>
    <property type="match status" value="1"/>
</dbReference>
<feature type="transmembrane region" description="Helical" evidence="5">
    <location>
        <begin position="258"/>
        <end position="279"/>
    </location>
</feature>
<evidence type="ECO:0000256" key="1">
    <source>
        <dbReference type="ARBA" id="ARBA00004141"/>
    </source>
</evidence>
<keyword evidence="2 5" id="KW-0812">Transmembrane</keyword>
<dbReference type="GO" id="GO:0005886">
    <property type="term" value="C:plasma membrane"/>
    <property type="evidence" value="ECO:0007669"/>
    <property type="project" value="TreeGrafter"/>
</dbReference>
<dbReference type="PANTHER" id="PTHR23508">
    <property type="entry name" value="CARBOXYLIC ACID TRANSPORTER PROTEIN HOMOLOG"/>
    <property type="match status" value="1"/>
</dbReference>
<dbReference type="InterPro" id="IPR005828">
    <property type="entry name" value="MFS_sugar_transport-like"/>
</dbReference>
<dbReference type="GO" id="GO:0046943">
    <property type="term" value="F:carboxylic acid transmembrane transporter activity"/>
    <property type="evidence" value="ECO:0007669"/>
    <property type="project" value="TreeGrafter"/>
</dbReference>
<keyword evidence="3 5" id="KW-1133">Transmembrane helix</keyword>
<dbReference type="OrthoDB" id="9784658at2"/>
<feature type="transmembrane region" description="Helical" evidence="5">
    <location>
        <begin position="421"/>
        <end position="443"/>
    </location>
</feature>
<dbReference type="InterPro" id="IPR020846">
    <property type="entry name" value="MFS_dom"/>
</dbReference>
<protein>
    <submittedName>
        <fullName evidence="7">MFS transporter</fullName>
    </submittedName>
</protein>
<reference evidence="7 8" key="2">
    <citation type="submission" date="2019-02" db="EMBL/GenBank/DDBJ databases">
        <title>'Lichenibacterium ramalinii' gen. nov. sp. nov., 'Lichenibacterium minor' gen. nov. sp. nov.</title>
        <authorList>
            <person name="Pankratov T."/>
        </authorList>
    </citation>
    <scope>NUCLEOTIDE SEQUENCE [LARGE SCALE GENOMIC DNA]</scope>
    <source>
        <strain evidence="7 8">RmlP026</strain>
    </source>
</reference>
<organism evidence="7 8">
    <name type="scientific">Lichenibacterium minor</name>
    <dbReference type="NCBI Taxonomy" id="2316528"/>
    <lineage>
        <taxon>Bacteria</taxon>
        <taxon>Pseudomonadati</taxon>
        <taxon>Pseudomonadota</taxon>
        <taxon>Alphaproteobacteria</taxon>
        <taxon>Hyphomicrobiales</taxon>
        <taxon>Lichenihabitantaceae</taxon>
        <taxon>Lichenibacterium</taxon>
    </lineage>
</organism>
<reference evidence="7 8" key="1">
    <citation type="submission" date="2018-12" db="EMBL/GenBank/DDBJ databases">
        <authorList>
            <person name="Grouzdev D.S."/>
            <person name="Krutkina M.S."/>
        </authorList>
    </citation>
    <scope>NUCLEOTIDE SEQUENCE [LARGE SCALE GENOMIC DNA]</scope>
    <source>
        <strain evidence="7 8">RmlP026</strain>
    </source>
</reference>
<sequence length="454" mass="47702">MAFAIKESSLTALEQIDTRPLTANQKSLIALAVMANISEFFDIFLIGFAVNALLKDPGWHLRGDEAGIILAMSGLGTVLGSIVAGRLADAIGRKRTSFWCILIFSVFTVASVFTPTGAWEILAALRVLVGIGVGGMNIVSIPYVQEFVPTRQRGLFAGLTAVFIPLGLFLGSAASWIAGPNWRLLIAFGGLPILLLIWLALVPESPRFLQSKGRLEEARKALAWALQMPVAQVGVLLPAREKTSASFSLIFSRHLKSLAIVSLGSFCFIFGASVIQAWGQSILGSAYHFGTGAVANLFMLVALGDLLGRLSSAWLADRFGRRGVMFTYGLLGAAGLLISAGSTLLAGATDGAGWIFFVGILIAMTFGDGAFGVLNPFGAEQFPNEARATGLGLGDGIGATAKVFGPALLGLMFGAKVSADLIPPAFLLFAVLLVLGGCVYLSAKETKGRSLESI</sequence>
<evidence type="ECO:0000259" key="6">
    <source>
        <dbReference type="PROSITE" id="PS50850"/>
    </source>
</evidence>
<evidence type="ECO:0000313" key="7">
    <source>
        <dbReference type="EMBL" id="RYC29431.1"/>
    </source>
</evidence>
<evidence type="ECO:0000256" key="2">
    <source>
        <dbReference type="ARBA" id="ARBA00022692"/>
    </source>
</evidence>
<feature type="transmembrane region" description="Helical" evidence="5">
    <location>
        <begin position="28"/>
        <end position="54"/>
    </location>
</feature>